<feature type="transmembrane region" description="Helical" evidence="1">
    <location>
        <begin position="251"/>
        <end position="273"/>
    </location>
</feature>
<dbReference type="eggNOG" id="COG1131">
    <property type="taxonomic scope" value="Bacteria"/>
</dbReference>
<accession>E0E1E4</accession>
<dbReference type="GeneID" id="84799991"/>
<dbReference type="Proteomes" id="UP000003244">
    <property type="component" value="Unassembled WGS sequence"/>
</dbReference>
<dbReference type="OrthoDB" id="9816138at2"/>
<reference evidence="2 3" key="1">
    <citation type="submission" date="2010-08" db="EMBL/GenBank/DDBJ databases">
        <authorList>
            <person name="Harkins D.M."/>
            <person name="Madupu R."/>
            <person name="Durkin A.S."/>
            <person name="Torralba M."/>
            <person name="Methe B."/>
            <person name="Sutton G.G."/>
            <person name="Nelson K.E."/>
        </authorList>
    </citation>
    <scope>NUCLEOTIDE SEQUENCE [LARGE SCALE GENOMIC DNA]</scope>
    <source>
        <strain evidence="2 3">DSM 17678</strain>
    </source>
</reference>
<protein>
    <recommendedName>
        <fullName evidence="4">ABC-2 type transporter</fullName>
    </recommendedName>
</protein>
<keyword evidence="1" id="KW-1133">Transmembrane helix</keyword>
<feature type="transmembrane region" description="Helical" evidence="1">
    <location>
        <begin position="47"/>
        <end position="67"/>
    </location>
</feature>
<dbReference type="STRING" id="596315.HMPREF0634_0314"/>
<name>E0E1E4_9FIRM</name>
<gene>
    <name evidence="2" type="ORF">HMPREF0634_0314</name>
</gene>
<evidence type="ECO:0000256" key="1">
    <source>
        <dbReference type="SAM" id="Phobius"/>
    </source>
</evidence>
<comment type="caution">
    <text evidence="2">The sequence shown here is derived from an EMBL/GenBank/DDBJ whole genome shotgun (WGS) entry which is preliminary data.</text>
</comment>
<evidence type="ECO:0000313" key="3">
    <source>
        <dbReference type="Proteomes" id="UP000003244"/>
    </source>
</evidence>
<feature type="transmembrane region" description="Helical" evidence="1">
    <location>
        <begin position="189"/>
        <end position="211"/>
    </location>
</feature>
<proteinExistence type="predicted"/>
<sequence>MLGKLIKYEIKSIYKYFLVLYAVIIAGAFTSYGTISASSGLLSKLGFSSFILCIFAMMALGVLLLIFTITRFNTSLLGDEGYLMFTVPTSTHNIIWSKAIAILIFDVLSVLIVCLVMGGYIFFVGDLNFANLDKELVEVLKLVFSKPGTYLIIFLSIINMFITFISSIMIIYAALSFGQMPTFKKHKNLSAIGFFVGFSIISEYVITRLGFDRIEHLLDSYGAEYSRVVGNVDASNIMQIMSSKIDISLHYFSGVMLIMLLMSLVEVVILYAITYHILNKRLNLD</sequence>
<keyword evidence="1" id="KW-0812">Transmembrane</keyword>
<keyword evidence="1" id="KW-0472">Membrane</keyword>
<feature type="transmembrane region" description="Helical" evidence="1">
    <location>
        <begin position="150"/>
        <end position="177"/>
    </location>
</feature>
<organism evidence="2 3">
    <name type="scientific">Peptostreptococcus stomatis DSM 17678</name>
    <dbReference type="NCBI Taxonomy" id="596315"/>
    <lineage>
        <taxon>Bacteria</taxon>
        <taxon>Bacillati</taxon>
        <taxon>Bacillota</taxon>
        <taxon>Clostridia</taxon>
        <taxon>Peptostreptococcales</taxon>
        <taxon>Peptostreptococcaceae</taxon>
        <taxon>Peptostreptococcus</taxon>
    </lineage>
</organism>
<evidence type="ECO:0008006" key="4">
    <source>
        <dbReference type="Google" id="ProtNLM"/>
    </source>
</evidence>
<keyword evidence="3" id="KW-1185">Reference proteome</keyword>
<dbReference type="AlphaFoldDB" id="E0E1E4"/>
<feature type="transmembrane region" description="Helical" evidence="1">
    <location>
        <begin position="12"/>
        <end position="35"/>
    </location>
</feature>
<evidence type="ECO:0000313" key="2">
    <source>
        <dbReference type="EMBL" id="EFM65286.1"/>
    </source>
</evidence>
<feature type="transmembrane region" description="Helical" evidence="1">
    <location>
        <begin position="100"/>
        <end position="123"/>
    </location>
</feature>
<dbReference type="RefSeq" id="WP_007788254.1">
    <property type="nucleotide sequence ID" value="NZ_ADGQ01000010.1"/>
</dbReference>
<dbReference type="EMBL" id="ADGQ01000010">
    <property type="protein sequence ID" value="EFM65286.1"/>
    <property type="molecule type" value="Genomic_DNA"/>
</dbReference>